<reference evidence="2" key="2">
    <citation type="journal article" date="2024" name="Plant">
        <title>Genomic evolution and insights into agronomic trait innovations of Sesamum species.</title>
        <authorList>
            <person name="Miao H."/>
            <person name="Wang L."/>
            <person name="Qu L."/>
            <person name="Liu H."/>
            <person name="Sun Y."/>
            <person name="Le M."/>
            <person name="Wang Q."/>
            <person name="Wei S."/>
            <person name="Zheng Y."/>
            <person name="Lin W."/>
            <person name="Duan Y."/>
            <person name="Cao H."/>
            <person name="Xiong S."/>
            <person name="Wang X."/>
            <person name="Wei L."/>
            <person name="Li C."/>
            <person name="Ma Q."/>
            <person name="Ju M."/>
            <person name="Zhao R."/>
            <person name="Li G."/>
            <person name="Mu C."/>
            <person name="Tian Q."/>
            <person name="Mei H."/>
            <person name="Zhang T."/>
            <person name="Gao T."/>
            <person name="Zhang H."/>
        </authorList>
    </citation>
    <scope>NUCLEOTIDE SEQUENCE</scope>
    <source>
        <strain evidence="2">K16</strain>
    </source>
</reference>
<dbReference type="PANTHER" id="PTHR33116:SF78">
    <property type="entry name" value="OS12G0587133 PROTEIN"/>
    <property type="match status" value="1"/>
</dbReference>
<dbReference type="SUPFAM" id="SSF53098">
    <property type="entry name" value="Ribonuclease H-like"/>
    <property type="match status" value="1"/>
</dbReference>
<dbReference type="AlphaFoldDB" id="A0AAE2C5N0"/>
<proteinExistence type="predicted"/>
<organism evidence="2 3">
    <name type="scientific">Sesamum angolense</name>
    <dbReference type="NCBI Taxonomy" id="2727404"/>
    <lineage>
        <taxon>Eukaryota</taxon>
        <taxon>Viridiplantae</taxon>
        <taxon>Streptophyta</taxon>
        <taxon>Embryophyta</taxon>
        <taxon>Tracheophyta</taxon>
        <taxon>Spermatophyta</taxon>
        <taxon>Magnoliopsida</taxon>
        <taxon>eudicotyledons</taxon>
        <taxon>Gunneridae</taxon>
        <taxon>Pentapetalae</taxon>
        <taxon>asterids</taxon>
        <taxon>lamiids</taxon>
        <taxon>Lamiales</taxon>
        <taxon>Pedaliaceae</taxon>
        <taxon>Sesamum</taxon>
    </lineage>
</organism>
<sequence length="381" mass="42617">MKLMTIWLGHILPKVLSLSQSGFVPGRLLSDNVLLAQELIHSLESRRREANVVFKLDMAKAYDRGWTMTNLSHGGRLALIQSVLHATLLHLFQVIHPPKSVLTTIESIFNGFFGCCEVEETVSHLFIESTAVQGVWQHFAALFGLCLCDTGSLTHVVHFWWYSTPFHLDLHIRTLIPFLILWFTWTHRNIAKYHGVPLSTDDIILEIVPQALSIVRWRAPSPSWFKLNTDGSSFGNLSLVGVANIIRDSAGHVHLAYQVILGTETSMLAELTAVCAGFGACPDTRSSPLAGGGGYHGGDYALTVPCFWKVGGRRMTQLTILRRRLLLYNWLGCFTIMISRVFSATFSALTDGESLTFAGGDDDFMTWTRSFRMSFLWLVLE</sequence>
<dbReference type="Proteomes" id="UP001289374">
    <property type="component" value="Unassembled WGS sequence"/>
</dbReference>
<feature type="signal peptide" evidence="1">
    <location>
        <begin position="1"/>
        <end position="17"/>
    </location>
</feature>
<gene>
    <name evidence="2" type="ORF">Sango_0028000</name>
</gene>
<evidence type="ECO:0000256" key="1">
    <source>
        <dbReference type="SAM" id="SignalP"/>
    </source>
</evidence>
<comment type="caution">
    <text evidence="2">The sequence shown here is derived from an EMBL/GenBank/DDBJ whole genome shotgun (WGS) entry which is preliminary data.</text>
</comment>
<dbReference type="CDD" id="cd06222">
    <property type="entry name" value="RNase_H_like"/>
    <property type="match status" value="1"/>
</dbReference>
<dbReference type="PANTHER" id="PTHR33116">
    <property type="entry name" value="REVERSE TRANSCRIPTASE ZINC-BINDING DOMAIN-CONTAINING PROTEIN-RELATED-RELATED"/>
    <property type="match status" value="1"/>
</dbReference>
<keyword evidence="3" id="KW-1185">Reference proteome</keyword>
<evidence type="ECO:0000313" key="3">
    <source>
        <dbReference type="Proteomes" id="UP001289374"/>
    </source>
</evidence>
<dbReference type="InterPro" id="IPR044730">
    <property type="entry name" value="RNase_H-like_dom_plant"/>
</dbReference>
<reference evidence="2" key="1">
    <citation type="submission" date="2020-06" db="EMBL/GenBank/DDBJ databases">
        <authorList>
            <person name="Li T."/>
            <person name="Hu X."/>
            <person name="Zhang T."/>
            <person name="Song X."/>
            <person name="Zhang H."/>
            <person name="Dai N."/>
            <person name="Sheng W."/>
            <person name="Hou X."/>
            <person name="Wei L."/>
        </authorList>
    </citation>
    <scope>NUCLEOTIDE SEQUENCE</scope>
    <source>
        <strain evidence="2">K16</strain>
        <tissue evidence="2">Leaf</tissue>
    </source>
</reference>
<evidence type="ECO:0000313" key="2">
    <source>
        <dbReference type="EMBL" id="KAK4409550.1"/>
    </source>
</evidence>
<evidence type="ECO:0008006" key="4">
    <source>
        <dbReference type="Google" id="ProtNLM"/>
    </source>
</evidence>
<feature type="chain" id="PRO_5041977357" description="Reverse transcriptase domain-containing protein" evidence="1">
    <location>
        <begin position="18"/>
        <end position="381"/>
    </location>
</feature>
<name>A0AAE2C5N0_9LAMI</name>
<protein>
    <recommendedName>
        <fullName evidence="4">Reverse transcriptase domain-containing protein</fullName>
    </recommendedName>
</protein>
<dbReference type="InterPro" id="IPR012337">
    <property type="entry name" value="RNaseH-like_sf"/>
</dbReference>
<keyword evidence="1" id="KW-0732">Signal</keyword>
<dbReference type="EMBL" id="JACGWL010000001">
    <property type="protein sequence ID" value="KAK4409550.1"/>
    <property type="molecule type" value="Genomic_DNA"/>
</dbReference>
<accession>A0AAE2C5N0</accession>